<dbReference type="RefSeq" id="WP_171802991.1">
    <property type="nucleotide sequence ID" value="NZ_CP053543.1"/>
</dbReference>
<proteinExistence type="predicted"/>
<evidence type="ECO:0000313" key="1">
    <source>
        <dbReference type="EMBL" id="QJY38918.1"/>
    </source>
</evidence>
<dbReference type="EMBL" id="CP053543">
    <property type="protein sequence ID" value="QJY38918.1"/>
    <property type="molecule type" value="Genomic_DNA"/>
</dbReference>
<protein>
    <submittedName>
        <fullName evidence="1">Uncharacterized protein</fullName>
    </submittedName>
</protein>
<dbReference type="AlphaFoldDB" id="A0AAE7DZ68"/>
<dbReference type="Proteomes" id="UP000501443">
    <property type="component" value="Chromosome 2"/>
</dbReference>
<accession>A0AAE7DZ68</accession>
<gene>
    <name evidence="1" type="ORF">HOO69_20405</name>
</gene>
<sequence length="109" mass="13151">MVSDYIEYFQHIVELIREDLSVQGFNASSFVYTEKRYEKYRMKEYELEMVVDEVVRHDASVSNSQVALLLDNVHELMKSKEEHWTQVDIIFRNDKVKIELSRHELPEPW</sequence>
<reference evidence="1 2" key="1">
    <citation type="submission" date="2020-05" db="EMBL/GenBank/DDBJ databases">
        <title>First description outside Europe of the emergent pathogen for shellfish aquaculture Vibrio europaeus.</title>
        <authorList>
            <person name="Dubert J."/>
            <person name="Rojas R."/>
        </authorList>
    </citation>
    <scope>NUCLEOTIDE SEQUENCE [LARGE SCALE GENOMIC DNA]</scope>
    <source>
        <strain evidence="1 2">NPI-1</strain>
    </source>
</reference>
<organism evidence="1 2">
    <name type="scientific">Vibrio europaeus</name>
    <dbReference type="NCBI Taxonomy" id="300876"/>
    <lineage>
        <taxon>Bacteria</taxon>
        <taxon>Pseudomonadati</taxon>
        <taxon>Pseudomonadota</taxon>
        <taxon>Gammaproteobacteria</taxon>
        <taxon>Vibrionales</taxon>
        <taxon>Vibrionaceae</taxon>
        <taxon>Vibrio</taxon>
        <taxon>Vibrio oreintalis group</taxon>
    </lineage>
</organism>
<name>A0AAE7DZ68_9VIBR</name>
<evidence type="ECO:0000313" key="2">
    <source>
        <dbReference type="Proteomes" id="UP000501443"/>
    </source>
</evidence>